<dbReference type="AlphaFoldDB" id="A0A667XFF0"/>
<feature type="domain" description="SAM" evidence="18">
    <location>
        <begin position="96"/>
        <end position="154"/>
    </location>
</feature>
<keyword evidence="20" id="KW-1185">Reference proteome</keyword>
<keyword evidence="7" id="KW-0732">Signal</keyword>
<dbReference type="GO" id="GO:0005246">
    <property type="term" value="F:calcium channel regulator activity"/>
    <property type="evidence" value="ECO:0007669"/>
    <property type="project" value="InterPro"/>
</dbReference>
<sequence length="669" mass="75346">VHLRRQDFSLKLCRIDEPLCQDENAVLSFEAIRSIHKQMDDDANGNVDVVETDGFLREDLNYHDPKAKHNSFHGDDQFISVEDLWNAWKGSEVYNWTVDEVVEWLITYVELPQYVEAFRKMHFNGSAMPRLAVKNATLTVSILKILDRSHVQKLQLKALDTVLFGAPLMNRHNHLKDFMLVVSIVIGMGGCWFAYIQNRYSKDHMKKMMKDLEGLQRAEQSLHDLQQKLQIAQEEHRTVEVEKVNLEQKLRDEINSAKQEAQRLKELREGTENELSRQKYAEEELEQVRMALKKAEKELESRSSWSPPESLQKWLQLTHEVEVQYYNIKKQNAERQLLVAKEGAEKIKKKRNTLFGTFHVAHSSSLDDVDHKILAAKQALGEVTAALRERLHRWQQIEILTGFTIVNNPGLPSLASALNLDPSFMGGRATPQHFMMSEDIDDMDEDILPPGTLQYASWLLERRASDLWSVGSDCQPLWKYSGWPFIHAPVPSLSLSLSQNLNRSDSDSSLSLSQVGDRLSAYSSKGHLVKPTSLIHGLVARADEAASLHAHTPNGGNRIHEGVGQGELVPDSPILMKKVYGIEKSASLGEINSLSESSRSLSPNSTEPDTPSPTGGQPGAVGAKGSSRIPQLSSKKSPLEEDSGSTGEDTDSAASRKKHTFKIFKKQRK</sequence>
<evidence type="ECO:0000256" key="4">
    <source>
        <dbReference type="ARBA" id="ARBA00022568"/>
    </source>
</evidence>
<keyword evidence="14" id="KW-0325">Glycoprotein</keyword>
<dbReference type="PANTHER" id="PTHR15136:SF9">
    <property type="entry name" value="STROMAL INTERACTION MOLECULE 1"/>
    <property type="match status" value="1"/>
</dbReference>
<dbReference type="InterPro" id="IPR057835">
    <property type="entry name" value="EF-hand_STIM1/2"/>
</dbReference>
<keyword evidence="10 17" id="KW-1133">Transmembrane helix</keyword>
<dbReference type="FunFam" id="1.10.150.50:FF:000009">
    <property type="entry name" value="Stromal interaction molecule 1"/>
    <property type="match status" value="1"/>
</dbReference>
<reference evidence="19" key="3">
    <citation type="submission" date="2025-09" db="UniProtKB">
        <authorList>
            <consortium name="Ensembl"/>
        </authorList>
    </citation>
    <scope>IDENTIFICATION</scope>
</reference>
<feature type="compositionally biased region" description="Low complexity" evidence="16">
    <location>
        <begin position="593"/>
        <end position="608"/>
    </location>
</feature>
<keyword evidence="11 15" id="KW-0175">Coiled coil</keyword>
<keyword evidence="3" id="KW-0597">Phosphoprotein</keyword>
<evidence type="ECO:0000256" key="5">
    <source>
        <dbReference type="ARBA" id="ARBA00022692"/>
    </source>
</evidence>
<evidence type="ECO:0000256" key="7">
    <source>
        <dbReference type="ARBA" id="ARBA00022729"/>
    </source>
</evidence>
<dbReference type="GO" id="GO:0005886">
    <property type="term" value="C:plasma membrane"/>
    <property type="evidence" value="ECO:0007669"/>
    <property type="project" value="TreeGrafter"/>
</dbReference>
<dbReference type="Gene3D" id="1.10.287.3550">
    <property type="match status" value="1"/>
</dbReference>
<evidence type="ECO:0000256" key="8">
    <source>
        <dbReference type="ARBA" id="ARBA00022824"/>
    </source>
</evidence>
<dbReference type="InterPro" id="IPR037608">
    <property type="entry name" value="STIM1/2"/>
</dbReference>
<evidence type="ECO:0000259" key="18">
    <source>
        <dbReference type="PROSITE" id="PS50105"/>
    </source>
</evidence>
<evidence type="ECO:0000256" key="12">
    <source>
        <dbReference type="ARBA" id="ARBA00023065"/>
    </source>
</evidence>
<reference evidence="19" key="1">
    <citation type="submission" date="2019-06" db="EMBL/GenBank/DDBJ databases">
        <authorList>
            <consortium name="Wellcome Sanger Institute Data Sharing"/>
        </authorList>
    </citation>
    <scope>NUCLEOTIDE SEQUENCE [LARGE SCALE GENOMIC DNA]</scope>
</reference>
<dbReference type="InterPro" id="IPR001660">
    <property type="entry name" value="SAM"/>
</dbReference>
<feature type="compositionally biased region" description="Basic residues" evidence="16">
    <location>
        <begin position="655"/>
        <end position="669"/>
    </location>
</feature>
<dbReference type="CDD" id="cd11722">
    <property type="entry name" value="SOAR"/>
    <property type="match status" value="1"/>
</dbReference>
<keyword evidence="6" id="KW-0479">Metal-binding</keyword>
<accession>A0A667XFF0</accession>
<dbReference type="Pfam" id="PF25578">
    <property type="entry name" value="EF-hand_STIM1"/>
    <property type="match status" value="1"/>
</dbReference>
<evidence type="ECO:0000313" key="19">
    <source>
        <dbReference type="Ensembl" id="ENSMMDP00005012793.1"/>
    </source>
</evidence>
<dbReference type="Pfam" id="PF07647">
    <property type="entry name" value="SAM_2"/>
    <property type="match status" value="1"/>
</dbReference>
<feature type="region of interest" description="Disordered" evidence="16">
    <location>
        <begin position="593"/>
        <end position="669"/>
    </location>
</feature>
<keyword evidence="9" id="KW-0106">Calcium</keyword>
<evidence type="ECO:0000256" key="9">
    <source>
        <dbReference type="ARBA" id="ARBA00022837"/>
    </source>
</evidence>
<dbReference type="Gene3D" id="1.10.238.180">
    <property type="match status" value="1"/>
</dbReference>
<evidence type="ECO:0000256" key="13">
    <source>
        <dbReference type="ARBA" id="ARBA00023136"/>
    </source>
</evidence>
<feature type="transmembrane region" description="Helical" evidence="17">
    <location>
        <begin position="178"/>
        <end position="196"/>
    </location>
</feature>
<keyword evidence="13 17" id="KW-0472">Membrane</keyword>
<dbReference type="InterPro" id="IPR032393">
    <property type="entry name" value="SOAR_STIM1/2"/>
</dbReference>
<proteinExistence type="predicted"/>
<dbReference type="Proteomes" id="UP000472263">
    <property type="component" value="Chromosome 13"/>
</dbReference>
<dbReference type="InterPro" id="IPR013761">
    <property type="entry name" value="SAM/pointed_sf"/>
</dbReference>
<feature type="compositionally biased region" description="Acidic residues" evidence="16">
    <location>
        <begin position="640"/>
        <end position="651"/>
    </location>
</feature>
<evidence type="ECO:0000313" key="20">
    <source>
        <dbReference type="Proteomes" id="UP000472263"/>
    </source>
</evidence>
<gene>
    <name evidence="19" type="primary">STIM1</name>
    <name evidence="19" type="synonym">stim1a</name>
</gene>
<feature type="coiled-coil region" evidence="15">
    <location>
        <begin position="215"/>
        <end position="302"/>
    </location>
</feature>
<evidence type="ECO:0000256" key="2">
    <source>
        <dbReference type="ARBA" id="ARBA00022448"/>
    </source>
</evidence>
<evidence type="ECO:0000256" key="11">
    <source>
        <dbReference type="ARBA" id="ARBA00023054"/>
    </source>
</evidence>
<dbReference type="Gene3D" id="1.10.150.50">
    <property type="entry name" value="Transcription Factor, Ets-1"/>
    <property type="match status" value="1"/>
</dbReference>
<dbReference type="GeneTree" id="ENSGT00390000000214"/>
<evidence type="ECO:0000256" key="15">
    <source>
        <dbReference type="SAM" id="Coils"/>
    </source>
</evidence>
<organism evidence="19 20">
    <name type="scientific">Myripristis murdjan</name>
    <name type="common">pinecone soldierfish</name>
    <dbReference type="NCBI Taxonomy" id="586833"/>
    <lineage>
        <taxon>Eukaryota</taxon>
        <taxon>Metazoa</taxon>
        <taxon>Chordata</taxon>
        <taxon>Craniata</taxon>
        <taxon>Vertebrata</taxon>
        <taxon>Euteleostomi</taxon>
        <taxon>Actinopterygii</taxon>
        <taxon>Neopterygii</taxon>
        <taxon>Teleostei</taxon>
        <taxon>Neoteleostei</taxon>
        <taxon>Acanthomorphata</taxon>
        <taxon>Holocentriformes</taxon>
        <taxon>Holocentridae</taxon>
        <taxon>Myripristis</taxon>
    </lineage>
</organism>
<dbReference type="FunFam" id="1.10.238.180:FF:000001">
    <property type="entry name" value="Stromal interaction molecule 1"/>
    <property type="match status" value="1"/>
</dbReference>
<keyword evidence="5 17" id="KW-0812">Transmembrane</keyword>
<dbReference type="SUPFAM" id="SSF47769">
    <property type="entry name" value="SAM/Pointed domain"/>
    <property type="match status" value="1"/>
</dbReference>
<keyword evidence="4" id="KW-0109">Calcium transport</keyword>
<dbReference type="PANTHER" id="PTHR15136">
    <property type="entry name" value="STROMAL INTERACTION MOLECULE HOMOLOG"/>
    <property type="match status" value="1"/>
</dbReference>
<name>A0A667XFF0_9TELE</name>
<keyword evidence="12" id="KW-0406">Ion transport</keyword>
<evidence type="ECO:0000256" key="3">
    <source>
        <dbReference type="ARBA" id="ARBA00022553"/>
    </source>
</evidence>
<evidence type="ECO:0000256" key="1">
    <source>
        <dbReference type="ARBA" id="ARBA00004115"/>
    </source>
</evidence>
<dbReference type="Gene3D" id="1.20.5.340">
    <property type="match status" value="1"/>
</dbReference>
<dbReference type="FunFam" id="1.10.287.3550:FF:000001">
    <property type="entry name" value="Stromal interaction molecule 1"/>
    <property type="match status" value="1"/>
</dbReference>
<keyword evidence="2" id="KW-0813">Transport</keyword>
<reference evidence="19" key="2">
    <citation type="submission" date="2025-08" db="UniProtKB">
        <authorList>
            <consortium name="Ensembl"/>
        </authorList>
    </citation>
    <scope>IDENTIFICATION</scope>
</reference>
<dbReference type="GO" id="GO:0051049">
    <property type="term" value="P:regulation of transport"/>
    <property type="evidence" value="ECO:0007669"/>
    <property type="project" value="UniProtKB-ARBA"/>
</dbReference>
<evidence type="ECO:0000256" key="17">
    <source>
        <dbReference type="SAM" id="Phobius"/>
    </source>
</evidence>
<dbReference type="GO" id="GO:0005509">
    <property type="term" value="F:calcium ion binding"/>
    <property type="evidence" value="ECO:0007669"/>
    <property type="project" value="TreeGrafter"/>
</dbReference>
<evidence type="ECO:0000256" key="14">
    <source>
        <dbReference type="ARBA" id="ARBA00023180"/>
    </source>
</evidence>
<dbReference type="GO" id="GO:0006874">
    <property type="term" value="P:intracellular calcium ion homeostasis"/>
    <property type="evidence" value="ECO:0007669"/>
    <property type="project" value="TreeGrafter"/>
</dbReference>
<evidence type="ECO:0000256" key="10">
    <source>
        <dbReference type="ARBA" id="ARBA00022989"/>
    </source>
</evidence>
<dbReference type="FunFam" id="1.20.5.340:FF:000011">
    <property type="entry name" value="Stromal interaction molecule 1"/>
    <property type="match status" value="1"/>
</dbReference>
<protein>
    <submittedName>
        <fullName evidence="19">Stromal interaction molecule 1a</fullName>
    </submittedName>
</protein>
<evidence type="ECO:0000256" key="16">
    <source>
        <dbReference type="SAM" id="MobiDB-lite"/>
    </source>
</evidence>
<evidence type="ECO:0000256" key="6">
    <source>
        <dbReference type="ARBA" id="ARBA00022723"/>
    </source>
</evidence>
<dbReference type="PROSITE" id="PS50105">
    <property type="entry name" value="SAM_DOMAIN"/>
    <property type="match status" value="1"/>
</dbReference>
<comment type="subcellular location">
    <subcellularLocation>
        <location evidence="1">Endoplasmic reticulum membrane</location>
        <topology evidence="1">Single-pass type I membrane protein</topology>
    </subcellularLocation>
</comment>
<dbReference type="GO" id="GO:0005789">
    <property type="term" value="C:endoplasmic reticulum membrane"/>
    <property type="evidence" value="ECO:0007669"/>
    <property type="project" value="UniProtKB-SubCell"/>
</dbReference>
<dbReference type="GO" id="GO:0002115">
    <property type="term" value="P:store-operated calcium entry"/>
    <property type="evidence" value="ECO:0007669"/>
    <property type="project" value="TreeGrafter"/>
</dbReference>
<keyword evidence="8" id="KW-0256">Endoplasmic reticulum</keyword>
<dbReference type="Ensembl" id="ENSMMDT00005013162.1">
    <property type="protein sequence ID" value="ENSMMDP00005012793.1"/>
    <property type="gene ID" value="ENSMMDG00005002918.1"/>
</dbReference>
<dbReference type="Pfam" id="PF16533">
    <property type="entry name" value="SOAR"/>
    <property type="match status" value="1"/>
</dbReference>